<feature type="region of interest" description="Disordered" evidence="2">
    <location>
        <begin position="584"/>
        <end position="611"/>
    </location>
</feature>
<feature type="coiled-coil region" evidence="1">
    <location>
        <begin position="359"/>
        <end position="393"/>
    </location>
</feature>
<dbReference type="KEGG" id="hcr:X271_00248"/>
<evidence type="ECO:0000256" key="1">
    <source>
        <dbReference type="SAM" id="Coils"/>
    </source>
</evidence>
<evidence type="ECO:0000313" key="3">
    <source>
        <dbReference type="EMBL" id="AHK22354.1"/>
    </source>
</evidence>
<dbReference type="PATRIC" id="fig|1427984.3.peg.236"/>
<keyword evidence="4" id="KW-1185">Reference proteome</keyword>
<feature type="coiled-coil region" evidence="1">
    <location>
        <begin position="420"/>
        <end position="447"/>
    </location>
</feature>
<accession>W8GEY3</accession>
<dbReference type="EMBL" id="CP006932">
    <property type="protein sequence ID" value="AHK22354.1"/>
    <property type="molecule type" value="Genomic_DNA"/>
</dbReference>
<evidence type="ECO:0000313" key="4">
    <source>
        <dbReference type="Proteomes" id="UP000019450"/>
    </source>
</evidence>
<reference evidence="3 4" key="1">
    <citation type="journal article" date="2014" name="Genome Biol. Evol.">
        <title>Phylogenomics of "Candidatus Hepatoplasma crinochetorum," a Lineage of Mollicutes Associated with Noninsect Arthropods.</title>
        <authorList>
            <person name="Leclercq S."/>
            <person name="Dittmer J."/>
            <person name="Bouchon D."/>
            <person name="Cordaux R."/>
        </authorList>
    </citation>
    <scope>NUCLEOTIDE SEQUENCE [LARGE SCALE GENOMIC DNA]</scope>
    <source>
        <strain evidence="3 4">Av</strain>
    </source>
</reference>
<gene>
    <name evidence="3" type="ORF">X271_00248</name>
</gene>
<organism evidence="3 4">
    <name type="scientific">Candidatus Hepatoplasma crinochetorum Av</name>
    <dbReference type="NCBI Taxonomy" id="1427984"/>
    <lineage>
        <taxon>Bacteria</taxon>
        <taxon>Bacillati</taxon>
        <taxon>Mycoplasmatota</taxon>
        <taxon>Mollicutes</taxon>
        <taxon>Candidatus Hepatoplasmataceae</taxon>
        <taxon>Candidatus Hepatoplasma</taxon>
    </lineage>
</organism>
<proteinExistence type="predicted"/>
<dbReference type="RefSeq" id="WP_025208655.1">
    <property type="nucleotide sequence ID" value="NZ_CP006932.1"/>
</dbReference>
<dbReference type="HOGENOM" id="CLU_263054_0_0_14"/>
<feature type="compositionally biased region" description="Polar residues" evidence="2">
    <location>
        <begin position="506"/>
        <end position="525"/>
    </location>
</feature>
<feature type="region of interest" description="Disordered" evidence="2">
    <location>
        <begin position="499"/>
        <end position="526"/>
    </location>
</feature>
<keyword evidence="1" id="KW-0175">Coiled coil</keyword>
<protein>
    <submittedName>
        <fullName evidence="3">Uncharacterized protein</fullName>
    </submittedName>
</protein>
<dbReference type="OrthoDB" id="9802127at2"/>
<name>W8GEY3_9MOLU</name>
<feature type="region of interest" description="Disordered" evidence="2">
    <location>
        <begin position="395"/>
        <end position="414"/>
    </location>
</feature>
<evidence type="ECO:0000256" key="2">
    <source>
        <dbReference type="SAM" id="MobiDB-lite"/>
    </source>
</evidence>
<dbReference type="Proteomes" id="UP000019450">
    <property type="component" value="Chromosome"/>
</dbReference>
<sequence>MIKENELNFQDKESDNSDFVEQEEKVTASITDSAHVQTVNPVAEGGGFQQEVNENITQSINSIVSGSTKIKTITSSINTINSTSEGGTTQQQVNEKNKQNIDNLNDEFSDIINGNTLIQTITSSIETVNSTSEGGTTQKQVNEKNKQNIDDLNDSIIIIDDKIDNLDFDINTSKVSANNSSLENGSTQQEINVKNKVNFDSLNSDISDINDKMESFGEANTTYSIKAVDTTLEGGINQKEINQVNKKDIDNINTLINDISSKIDDNDLKTNTENVSTVDSFFEGGPNQKEVNEANKKSIITLDSEIIKVNSEISDINEKIDCMECGCDSSGCDCDDITTATINTADSTNEGGSTQEIVNKNNKEAIDTLNDEFDTLNTEINILNDEVDDLINNGVPSGDTSTIDTKDSSAEGGSTQEIVNKNNKEAIDNLNDEVDTLNTEIENIIDNGVTLGDTSTIDTNSPTAEGGSTQEIVNKNNKEAIDNLNDEVDTLNTEIENIIDNGVTPGDTSTIDTNNPTTEGGSTQKEVNEANKEAIDNLNDEIDDIHNGDTSDVPTSNSAAEGGATQEIVNKNNKIAIDNLNDEVDDIRNGDTSDVPTADPATEGGSTQKEVNEANKEAIDNLNDEVDDLINNGVPVEGDTAVINTNSPSTEGGSTQKEVNEANKEAIDNLNDEVDDLINNGVPVEGDTAVINTNSPSTEGGSTQKEVNEANKEAIDDINDQLDNLSDPNTSDVATVDATAEGGTTQQEVNEANKEAIDANTQAIDDLINSDVLDTDHVTYTVLGNTSTEAFGDFTQADEKLYGESTNDTVVRDNTLLGLTDGLQDQIDGLNTAVNNLGDIINNAIGDIKASLDSLSTCTDCSIDPFPSAIIDNIVPTDPTTEDGNGTVSFDVDLSDCNGTSTAVLNPASGTEPITLSEGINTGLTFTDLPPGYYNIEVYCDTELIDNTSFIINDYDSSEDGGGDEEIIDIVTPDDGSLIPPNSNDIPVNDGEDFNHILMITKGNLIPENNIQCYQNLFIVGSDFNLNEWTTGCLNSFNPNDPQGDECYVAIKRTSDNTFDTTRESVSNSVKGLNWIKAIDNITITKILENGAFGYGDKFVLNEDYTNYDLIISKWYFNTSAGTAVKPQYGYPIREISDLIVTNTWLQKQHGSNVSYSGELTFTDTLNGTVTKARASDFLATIWGVNGIPAPIDLNAQVSGTIINMDDYSNADFLLINCTYADIGNTQLMYAKDIVYDGTTRYDFVGIGACYFSFNVDKTINIIDAALSAEIIITSIKKIIL</sequence>